<reference evidence="1 2" key="1">
    <citation type="submission" date="2019-02" db="EMBL/GenBank/DDBJ databases">
        <title>Deep-cultivation of Planctomycetes and their phenomic and genomic characterization uncovers novel biology.</title>
        <authorList>
            <person name="Wiegand S."/>
            <person name="Jogler M."/>
            <person name="Boedeker C."/>
            <person name="Pinto D."/>
            <person name="Vollmers J."/>
            <person name="Rivas-Marin E."/>
            <person name="Kohn T."/>
            <person name="Peeters S.H."/>
            <person name="Heuer A."/>
            <person name="Rast P."/>
            <person name="Oberbeckmann S."/>
            <person name="Bunk B."/>
            <person name="Jeske O."/>
            <person name="Meyerdierks A."/>
            <person name="Storesund J.E."/>
            <person name="Kallscheuer N."/>
            <person name="Luecker S."/>
            <person name="Lage O.M."/>
            <person name="Pohl T."/>
            <person name="Merkel B.J."/>
            <person name="Hornburger P."/>
            <person name="Mueller R.-W."/>
            <person name="Bruemmer F."/>
            <person name="Labrenz M."/>
            <person name="Spormann A.M."/>
            <person name="Op Den Camp H."/>
            <person name="Overmann J."/>
            <person name="Amann R."/>
            <person name="Jetten M.S.M."/>
            <person name="Mascher T."/>
            <person name="Medema M.H."/>
            <person name="Devos D.P."/>
            <person name="Kaster A.-K."/>
            <person name="Ovreas L."/>
            <person name="Rohde M."/>
            <person name="Galperin M.Y."/>
            <person name="Jogler C."/>
        </authorList>
    </citation>
    <scope>NUCLEOTIDE SEQUENCE [LARGE SCALE GENOMIC DNA]</scope>
    <source>
        <strain evidence="1 2">CA85</strain>
    </source>
</reference>
<dbReference type="Proteomes" id="UP000318053">
    <property type="component" value="Unassembled WGS sequence"/>
</dbReference>
<dbReference type="AlphaFoldDB" id="A0A5C5XR58"/>
<organism evidence="1 2">
    <name type="scientific">Allorhodopirellula solitaria</name>
    <dbReference type="NCBI Taxonomy" id="2527987"/>
    <lineage>
        <taxon>Bacteria</taxon>
        <taxon>Pseudomonadati</taxon>
        <taxon>Planctomycetota</taxon>
        <taxon>Planctomycetia</taxon>
        <taxon>Pirellulales</taxon>
        <taxon>Pirellulaceae</taxon>
        <taxon>Allorhodopirellula</taxon>
    </lineage>
</organism>
<evidence type="ECO:0000313" key="2">
    <source>
        <dbReference type="Proteomes" id="UP000318053"/>
    </source>
</evidence>
<comment type="caution">
    <text evidence="1">The sequence shown here is derived from an EMBL/GenBank/DDBJ whole genome shotgun (WGS) entry which is preliminary data.</text>
</comment>
<name>A0A5C5XR58_9BACT</name>
<sequence>MIFNPIRGWRLRLATYPVVFAPLKPPAIFFNAFGVGKPMENQGLVASSSTGELQLLALSTTEKLSQNASLIDQALITR</sequence>
<evidence type="ECO:0000313" key="1">
    <source>
        <dbReference type="EMBL" id="TWT64991.1"/>
    </source>
</evidence>
<protein>
    <submittedName>
        <fullName evidence="1">Uncharacterized protein</fullName>
    </submittedName>
</protein>
<dbReference type="RefSeq" id="WP_146392260.1">
    <property type="nucleotide sequence ID" value="NZ_SJPK01000008.1"/>
</dbReference>
<keyword evidence="2" id="KW-1185">Reference proteome</keyword>
<proteinExistence type="predicted"/>
<accession>A0A5C5XR58</accession>
<gene>
    <name evidence="1" type="ORF">CA85_33360</name>
</gene>
<dbReference type="EMBL" id="SJPK01000008">
    <property type="protein sequence ID" value="TWT64991.1"/>
    <property type="molecule type" value="Genomic_DNA"/>
</dbReference>